<keyword evidence="4" id="KW-0406">Ion transport</keyword>
<keyword evidence="5" id="KW-0407">Ion channel</keyword>
<keyword evidence="6" id="KW-1185">Reference proteome</keyword>
<dbReference type="AlphaFoldDB" id="A0A914D1U0"/>
<dbReference type="GO" id="GO:0022857">
    <property type="term" value="F:transmembrane transporter activity"/>
    <property type="evidence" value="ECO:0007669"/>
    <property type="project" value="TreeGrafter"/>
</dbReference>
<evidence type="ECO:0000256" key="3">
    <source>
        <dbReference type="ARBA" id="ARBA00023043"/>
    </source>
</evidence>
<dbReference type="PANTHER" id="PTHR47143">
    <property type="entry name" value="TRANSIENT RECEPTOR POTENTIAL CATION CHANNEL PROTEIN PAINLESS"/>
    <property type="match status" value="1"/>
</dbReference>
<evidence type="ECO:0000256" key="4">
    <source>
        <dbReference type="ARBA" id="ARBA00023065"/>
    </source>
</evidence>
<dbReference type="Proteomes" id="UP000887540">
    <property type="component" value="Unplaced"/>
</dbReference>
<dbReference type="GO" id="GO:1902495">
    <property type="term" value="C:transmembrane transporter complex"/>
    <property type="evidence" value="ECO:0007669"/>
    <property type="project" value="TreeGrafter"/>
</dbReference>
<dbReference type="WBParaSite" id="ACRNAN_scaffold16975.g16422.t1">
    <property type="protein sequence ID" value="ACRNAN_scaffold16975.g16422.t1"/>
    <property type="gene ID" value="ACRNAN_scaffold16975.g16422"/>
</dbReference>
<reference evidence="7" key="1">
    <citation type="submission" date="2022-11" db="UniProtKB">
        <authorList>
            <consortium name="WormBaseParasite"/>
        </authorList>
    </citation>
    <scope>IDENTIFICATION</scope>
</reference>
<dbReference type="PANTHER" id="PTHR47143:SF3">
    <property type="entry name" value="PWWP DOMAIN-CONTAINING PROTEIN"/>
    <property type="match status" value="1"/>
</dbReference>
<evidence type="ECO:0000256" key="2">
    <source>
        <dbReference type="ARBA" id="ARBA00022737"/>
    </source>
</evidence>
<evidence type="ECO:0000313" key="7">
    <source>
        <dbReference type="WBParaSite" id="ACRNAN_scaffold16975.g16422.t1"/>
    </source>
</evidence>
<organism evidence="6 7">
    <name type="scientific">Acrobeloides nanus</name>
    <dbReference type="NCBI Taxonomy" id="290746"/>
    <lineage>
        <taxon>Eukaryota</taxon>
        <taxon>Metazoa</taxon>
        <taxon>Ecdysozoa</taxon>
        <taxon>Nematoda</taxon>
        <taxon>Chromadorea</taxon>
        <taxon>Rhabditida</taxon>
        <taxon>Tylenchina</taxon>
        <taxon>Cephalobomorpha</taxon>
        <taxon>Cephaloboidea</taxon>
        <taxon>Cephalobidae</taxon>
        <taxon>Acrobeloides</taxon>
    </lineage>
</organism>
<dbReference type="GO" id="GO:0034220">
    <property type="term" value="P:monoatomic ion transmembrane transport"/>
    <property type="evidence" value="ECO:0007669"/>
    <property type="project" value="UniProtKB-KW"/>
</dbReference>
<keyword evidence="1" id="KW-0813">Transport</keyword>
<evidence type="ECO:0000256" key="5">
    <source>
        <dbReference type="ARBA" id="ARBA00023303"/>
    </source>
</evidence>
<evidence type="ECO:0000256" key="1">
    <source>
        <dbReference type="ARBA" id="ARBA00022448"/>
    </source>
</evidence>
<keyword evidence="2" id="KW-0677">Repeat</keyword>
<evidence type="ECO:0000313" key="6">
    <source>
        <dbReference type="Proteomes" id="UP000887540"/>
    </source>
</evidence>
<name>A0A914D1U0_9BILA</name>
<keyword evidence="3" id="KW-0040">ANK repeat</keyword>
<accession>A0A914D1U0</accession>
<proteinExistence type="predicted"/>
<protein>
    <submittedName>
        <fullName evidence="7">Uncharacterized protein</fullName>
    </submittedName>
</protein>
<dbReference type="InterPro" id="IPR052076">
    <property type="entry name" value="TRP_cation_channel"/>
</dbReference>
<sequence>MGYTEVVEMLLDCNDDDWKDLLRRRHDHNSDNSPIQVMIKKMPEMAYYVFTKCVNHKEDNIIAYEYEFLDDTYIIPEEKVNELGTNAPYIKGDESGKLRDEAQQRSEDFKTIITTHPLNLMVREKHFDLLTHPLVQSYLTRRWNYTKCFYYTGDEPLEVELCD</sequence>